<protein>
    <recommendedName>
        <fullName evidence="4">Abscission/NoCut checkpoint regulator</fullName>
    </recommendedName>
</protein>
<organism evidence="2 3">
    <name type="scientific">Microdochium trichocladiopsis</name>
    <dbReference type="NCBI Taxonomy" id="1682393"/>
    <lineage>
        <taxon>Eukaryota</taxon>
        <taxon>Fungi</taxon>
        <taxon>Dikarya</taxon>
        <taxon>Ascomycota</taxon>
        <taxon>Pezizomycotina</taxon>
        <taxon>Sordariomycetes</taxon>
        <taxon>Xylariomycetidae</taxon>
        <taxon>Xylariales</taxon>
        <taxon>Microdochiaceae</taxon>
        <taxon>Microdochium</taxon>
    </lineage>
</organism>
<dbReference type="AlphaFoldDB" id="A0A9P9BNE3"/>
<dbReference type="RefSeq" id="XP_046010425.1">
    <property type="nucleotide sequence ID" value="XM_046159038.1"/>
</dbReference>
<feature type="compositionally biased region" description="Basic and acidic residues" evidence="1">
    <location>
        <begin position="206"/>
        <end position="221"/>
    </location>
</feature>
<comment type="caution">
    <text evidence="2">The sequence shown here is derived from an EMBL/GenBank/DDBJ whole genome shotgun (WGS) entry which is preliminary data.</text>
</comment>
<feature type="region of interest" description="Disordered" evidence="1">
    <location>
        <begin position="301"/>
        <end position="330"/>
    </location>
</feature>
<dbReference type="PANTHER" id="PTHR46603">
    <property type="entry name" value="ABSCISSION/NOCUT CHECKPOINT REGULATOR"/>
    <property type="match status" value="1"/>
</dbReference>
<sequence length="431" mass="45550">MGDQDNKASGPKGSDKALLDRLNALKPTNVTLDSSSSTSITPASTIERVKPPSREDALSDRLKSLRSQIGAESEASTITKKDSGSQPLHTAKNAAPTKDAPLQPPSSGKGTTITSTTTSVASAPAPTGVANADDDDDDPLLSMTDDQTLEDLLADLESDQQWVEEVAAAEEQEQHRKAMALLEELSPGKDGAAVADDDGDDDGDGDSEHAASKVRTAKKDGDESDSDNSDGDAMAREADDLIARAMDEIELERKNGVVPSPGYEGDPAVMKDTATLSNDTSNNKDEDFAASIASRMAALNVSTPSASHHPQHKTQSNTTSLPSVPATEPDPFAALLPSAPTFSPQDPAAKPAVVTGVLRRTARRGGAYTDEDQKSWCTVCLDDATIRCLGCDDDGAGGNVYCERCWREMHVGPMAGFDDLGHKWEKFERGR</sequence>
<dbReference type="Pfam" id="PF22586">
    <property type="entry name" value="ANCHR-like_BBOX"/>
    <property type="match status" value="1"/>
</dbReference>
<feature type="compositionally biased region" description="Polar residues" evidence="1">
    <location>
        <begin position="74"/>
        <end position="88"/>
    </location>
</feature>
<name>A0A9P9BNE3_9PEZI</name>
<evidence type="ECO:0000256" key="1">
    <source>
        <dbReference type="SAM" id="MobiDB-lite"/>
    </source>
</evidence>
<feature type="compositionally biased region" description="Basic and acidic residues" evidence="1">
    <location>
        <begin position="47"/>
        <end position="63"/>
    </location>
</feature>
<accession>A0A9P9BNE3</accession>
<dbReference type="InterPro" id="IPR044553">
    <property type="entry name" value="Bbox1_ANCHR"/>
</dbReference>
<dbReference type="CDD" id="cd19817">
    <property type="entry name" value="Bbox1_ANCHR-like"/>
    <property type="match status" value="1"/>
</dbReference>
<feature type="region of interest" description="Disordered" evidence="1">
    <location>
        <begin position="29"/>
        <end position="285"/>
    </location>
</feature>
<feature type="compositionally biased region" description="Low complexity" evidence="1">
    <location>
        <begin position="29"/>
        <end position="45"/>
    </location>
</feature>
<evidence type="ECO:0000313" key="2">
    <source>
        <dbReference type="EMBL" id="KAH7027626.1"/>
    </source>
</evidence>
<dbReference type="Proteomes" id="UP000756346">
    <property type="component" value="Unassembled WGS sequence"/>
</dbReference>
<keyword evidence="3" id="KW-1185">Reference proteome</keyword>
<evidence type="ECO:0000313" key="3">
    <source>
        <dbReference type="Proteomes" id="UP000756346"/>
    </source>
</evidence>
<feature type="compositionally biased region" description="Basic and acidic residues" evidence="1">
    <location>
        <begin position="233"/>
        <end position="255"/>
    </location>
</feature>
<feature type="compositionally biased region" description="Polar residues" evidence="1">
    <location>
        <begin position="301"/>
        <end position="322"/>
    </location>
</feature>
<proteinExistence type="predicted"/>
<dbReference type="GeneID" id="70188584"/>
<feature type="compositionally biased region" description="Low complexity" evidence="1">
    <location>
        <begin position="105"/>
        <end position="128"/>
    </location>
</feature>
<feature type="compositionally biased region" description="Acidic residues" evidence="1">
    <location>
        <begin position="147"/>
        <end position="158"/>
    </location>
</feature>
<dbReference type="SUPFAM" id="SSF57845">
    <property type="entry name" value="B-box zinc-binding domain"/>
    <property type="match status" value="1"/>
</dbReference>
<dbReference type="OrthoDB" id="5407799at2759"/>
<dbReference type="PANTHER" id="PTHR46603:SF1">
    <property type="entry name" value="ABSCISSION_NOCUT CHECKPOINT REGULATOR"/>
    <property type="match status" value="1"/>
</dbReference>
<evidence type="ECO:0008006" key="4">
    <source>
        <dbReference type="Google" id="ProtNLM"/>
    </source>
</evidence>
<reference evidence="2" key="1">
    <citation type="journal article" date="2021" name="Nat. Commun.">
        <title>Genetic determinants of endophytism in the Arabidopsis root mycobiome.</title>
        <authorList>
            <person name="Mesny F."/>
            <person name="Miyauchi S."/>
            <person name="Thiergart T."/>
            <person name="Pickel B."/>
            <person name="Atanasova L."/>
            <person name="Karlsson M."/>
            <person name="Huettel B."/>
            <person name="Barry K.W."/>
            <person name="Haridas S."/>
            <person name="Chen C."/>
            <person name="Bauer D."/>
            <person name="Andreopoulos W."/>
            <person name="Pangilinan J."/>
            <person name="LaButti K."/>
            <person name="Riley R."/>
            <person name="Lipzen A."/>
            <person name="Clum A."/>
            <person name="Drula E."/>
            <person name="Henrissat B."/>
            <person name="Kohler A."/>
            <person name="Grigoriev I.V."/>
            <person name="Martin F.M."/>
            <person name="Hacquard S."/>
        </authorList>
    </citation>
    <scope>NUCLEOTIDE SEQUENCE</scope>
    <source>
        <strain evidence="2">MPI-CAGE-CH-0230</strain>
    </source>
</reference>
<gene>
    <name evidence="2" type="ORF">B0I36DRAFT_364805</name>
</gene>
<feature type="compositionally biased region" description="Acidic residues" evidence="1">
    <location>
        <begin position="195"/>
        <end position="205"/>
    </location>
</feature>
<dbReference type="EMBL" id="JAGTJQ010000007">
    <property type="protein sequence ID" value="KAH7027626.1"/>
    <property type="molecule type" value="Genomic_DNA"/>
</dbReference>